<protein>
    <submittedName>
        <fullName evidence="3">Transmembrane protein 185A</fullName>
    </submittedName>
</protein>
<keyword evidence="1" id="KW-0472">Membrane</keyword>
<dbReference type="Pfam" id="PF10269">
    <property type="entry name" value="Tmemb_185A"/>
    <property type="match status" value="1"/>
</dbReference>
<keyword evidence="1 3" id="KW-0812">Transmembrane</keyword>
<proteinExistence type="predicted"/>
<evidence type="ECO:0000313" key="2">
    <source>
        <dbReference type="Proteomes" id="UP000694888"/>
    </source>
</evidence>
<dbReference type="GeneID" id="101861418"/>
<feature type="transmembrane region" description="Helical" evidence="1">
    <location>
        <begin position="12"/>
        <end position="32"/>
    </location>
</feature>
<feature type="transmembrane region" description="Helical" evidence="1">
    <location>
        <begin position="166"/>
        <end position="197"/>
    </location>
</feature>
<feature type="transmembrane region" description="Helical" evidence="1">
    <location>
        <begin position="209"/>
        <end position="227"/>
    </location>
</feature>
<evidence type="ECO:0000313" key="3">
    <source>
        <dbReference type="RefSeq" id="XP_012945248.2"/>
    </source>
</evidence>
<evidence type="ECO:0000256" key="1">
    <source>
        <dbReference type="SAM" id="Phobius"/>
    </source>
</evidence>
<dbReference type="Proteomes" id="UP000694888">
    <property type="component" value="Unplaced"/>
</dbReference>
<dbReference type="InterPro" id="IPR019396">
    <property type="entry name" value="TM_Fragile-X-F-assoc"/>
</dbReference>
<organism evidence="2 3">
    <name type="scientific">Aplysia californica</name>
    <name type="common">California sea hare</name>
    <dbReference type="NCBI Taxonomy" id="6500"/>
    <lineage>
        <taxon>Eukaryota</taxon>
        <taxon>Metazoa</taxon>
        <taxon>Spiralia</taxon>
        <taxon>Lophotrochozoa</taxon>
        <taxon>Mollusca</taxon>
        <taxon>Gastropoda</taxon>
        <taxon>Heterobranchia</taxon>
        <taxon>Euthyneura</taxon>
        <taxon>Tectipleura</taxon>
        <taxon>Aplysiida</taxon>
        <taxon>Aplysioidea</taxon>
        <taxon>Aplysiidae</taxon>
        <taxon>Aplysia</taxon>
    </lineage>
</organism>
<feature type="transmembrane region" description="Helical" evidence="1">
    <location>
        <begin position="38"/>
        <end position="62"/>
    </location>
</feature>
<feature type="transmembrane region" description="Helical" evidence="1">
    <location>
        <begin position="109"/>
        <end position="132"/>
    </location>
</feature>
<feature type="transmembrane region" description="Helical" evidence="1">
    <location>
        <begin position="144"/>
        <end position="160"/>
    </location>
</feature>
<keyword evidence="2" id="KW-1185">Reference proteome</keyword>
<gene>
    <name evidence="3" type="primary">LOC101861418</name>
</gene>
<dbReference type="PANTHER" id="PTHR13568:SF6">
    <property type="entry name" value="TRANSMEMBRANE PROTEIN 185A"/>
    <property type="match status" value="1"/>
</dbReference>
<name>A0ABM1ACU2_APLCA</name>
<dbReference type="PANTHER" id="PTHR13568">
    <property type="entry name" value="FAM11A, B PROTEIN"/>
    <property type="match status" value="1"/>
</dbReference>
<reference evidence="3" key="1">
    <citation type="submission" date="2025-08" db="UniProtKB">
        <authorList>
            <consortium name="RefSeq"/>
        </authorList>
    </citation>
    <scope>IDENTIFICATION</scope>
</reference>
<accession>A0ABM1ACU2</accession>
<dbReference type="RefSeq" id="XP_012945248.2">
    <property type="nucleotide sequence ID" value="XM_013089794.2"/>
</dbReference>
<sequence>MNLKNLFQDFNPSKFVVFSCLLVFTLLLSLRIDGSVDWSYWLVFLPIWLWKLLVLVGAAVGTSVWLRNPQYRLEAGSSSQYKGMILSCAEHLGLVMFEVLAVVNLQWASVGWLLVFIPLFVLSFFCIGACIWRVKNDRSCELELFCSVNILQFIFLALRLDDVISWSWVIVFIPVWIVMCVAMIFVLYSVGLAIILLRSPDILSEQRRENVSTAIGYVFFVVPLLVFEVRRIYICESLLFYPGWFGIRKDFCLFLLGACPCLQEYGNISYSLHSNDSESQHQQQHRHGDDAVSDRDLPDIKVKHKGNKDLELPSRAVLPVLSIETPD</sequence>
<keyword evidence="1" id="KW-1133">Transmembrane helix</keyword>